<organism evidence="1 2">
    <name type="scientific">Blastomonas aquatica</name>
    <dbReference type="NCBI Taxonomy" id="1510276"/>
    <lineage>
        <taxon>Bacteria</taxon>
        <taxon>Pseudomonadati</taxon>
        <taxon>Pseudomonadota</taxon>
        <taxon>Alphaproteobacteria</taxon>
        <taxon>Sphingomonadales</taxon>
        <taxon>Sphingomonadaceae</taxon>
        <taxon>Blastomonas</taxon>
    </lineage>
</organism>
<accession>A0ABQ1JCP3</accession>
<dbReference type="EMBL" id="BMGD01000003">
    <property type="protein sequence ID" value="GGB63166.1"/>
    <property type="molecule type" value="Genomic_DNA"/>
</dbReference>
<evidence type="ECO:0000313" key="2">
    <source>
        <dbReference type="Proteomes" id="UP000614261"/>
    </source>
</evidence>
<protein>
    <recommendedName>
        <fullName evidence="3">BrnT family toxin</fullName>
    </recommendedName>
</protein>
<evidence type="ECO:0000313" key="1">
    <source>
        <dbReference type="EMBL" id="GGB63166.1"/>
    </source>
</evidence>
<dbReference type="InterPro" id="IPR007460">
    <property type="entry name" value="BrnT_toxin"/>
</dbReference>
<proteinExistence type="predicted"/>
<sequence length="95" mass="11374">MEFEWDEAKRLINLEKHRIDFRRAIKIWERRVIDPYEDSVTGSEIRHIALGMIGDDAKVIAVVYTLRDGKRRIISARRARRYERQDYQSQFGHGV</sequence>
<comment type="caution">
    <text evidence="1">The sequence shown here is derived from an EMBL/GenBank/DDBJ whole genome shotgun (WGS) entry which is preliminary data.</text>
</comment>
<keyword evidence="2" id="KW-1185">Reference proteome</keyword>
<evidence type="ECO:0008006" key="3">
    <source>
        <dbReference type="Google" id="ProtNLM"/>
    </source>
</evidence>
<reference evidence="2" key="1">
    <citation type="journal article" date="2019" name="Int. J. Syst. Evol. Microbiol.">
        <title>The Global Catalogue of Microorganisms (GCM) 10K type strain sequencing project: providing services to taxonomists for standard genome sequencing and annotation.</title>
        <authorList>
            <consortium name="The Broad Institute Genomics Platform"/>
            <consortium name="The Broad Institute Genome Sequencing Center for Infectious Disease"/>
            <person name="Wu L."/>
            <person name="Ma J."/>
        </authorList>
    </citation>
    <scope>NUCLEOTIDE SEQUENCE [LARGE SCALE GENOMIC DNA]</scope>
    <source>
        <strain evidence="2">CGMCC 1.12851</strain>
    </source>
</reference>
<name>A0ABQ1JCP3_9SPHN</name>
<dbReference type="Gene3D" id="3.10.450.530">
    <property type="entry name" value="Ribonuclease toxin, BrnT, of type II toxin-antitoxin system"/>
    <property type="match status" value="1"/>
</dbReference>
<dbReference type="Pfam" id="PF04365">
    <property type="entry name" value="BrnT_toxin"/>
    <property type="match status" value="1"/>
</dbReference>
<dbReference type="RefSeq" id="WP_188514064.1">
    <property type="nucleotide sequence ID" value="NZ_BMGD01000003.1"/>
</dbReference>
<dbReference type="Proteomes" id="UP000614261">
    <property type="component" value="Unassembled WGS sequence"/>
</dbReference>
<dbReference type="InterPro" id="IPR038573">
    <property type="entry name" value="BrnT_sf"/>
</dbReference>
<gene>
    <name evidence="1" type="ORF">GCM10010833_17710</name>
</gene>